<sequence length="1480" mass="154166">MHQRVFGARRWRWSEARHCFFSVLVFFCLMDYARVGIADLTPKSRSITEYRPPESLDSLLVVTLLGDVVAVRSDSGEILWEYNTGNPLVRVSQGKAMPPGLHMLSGVDGGLYLYNSALPAATGPDGAAAAGPTLERLPISLPELVDTSPSLTNDGSIITGERRTRVFALDRHTGALLHVFNDRETGEGRGGEDPRTGAADPHLRPPGAFGGIDDVPVLQMMDPDRILLVGRQDFVVRSKQVLTDVEAWNATYSRIINLRPTGPGATSRVPGSTWDGVDGVGEAGGGARDPARGPAGGKLPLFTVGADHTLQAYDPTSRLRRWALRFNTPPVGVFAMAHGDTNFLDPGAVQPLRDVDLDPPPPTPGRRRHGAPDARGTLGSGGGEGQRNLVLVGELRGSLYAMPAEHVVLDERVQPQSWSDIALPGPVPDSLMPDTWTRALPLPLPPSGGSAAAEKAVVVHSGGGGGSSSKDLVTYARDVATGEGVVSGLACRPAGLQLLAIVGEAREMWQSWLPDAPKPERLRLPGSWAAANDTGAAPGRGGSSSFITLDLVLSAVKAGGGVLMVVLLAAAGVGAAAVLLVLRLHGSGRVAAEAPGVSAAFRAAGKVSSVLPAIDVAAAAAGASEIGAEFDTIAATAASTAAVRSVAKGAATARASGLGSGRGRRKGRAGDTSSSGGSNIGSGNGVGSSSTDKAPPASQPHLSCIPEDREAYPSPSGGFSAAATSPTTPPAAASPKAAHLPSAEARVQLRGDGSLIIGRLIVGPGILGYGSAGTIVYEGVLDGRPVAVKRLLRQFTELARKEIEVLILSDEHPNVVRCFALEEDREFVYLALEKCRSTLSGFLETPAGRIQFVDPDTRQPTPRCLSTLMDVCQGLAALHERGIVHRDLKPHNVLLTESGNRAKLSDMGLCKQLVPEQSSFESHHGPGGSSGWQAPEQLIARDGGAARQSRSMDVFSLGCILYYCLTGGRHPFGENHYERDARILRGDPVLPPLVAAGPEAFNLVSSCLAREPLQRPTVGSILGQPLWWSDERRLSFLVDISDRVENEDREPDTSLLAAMEAYAGVALAGPGAEALDASGAASSSSGASSTVAAGLSAALSAALSSSVIPNWGACLPAELVANLGRYRRYDYTSLRDLLRVVRNKRNHFREMPPTLQAMLGPLPAGFLRFFVGRFPCLLLAVYVFALQHLADEPTLQQYWGDGGGGAEPFVRTFMATYGSRMRPIKAGPQQQQAGTTLTEAIAPAGVVAGANAGGEEAARNTASTPANTVAPTASAAAVTTPSASGAAADCADSQSCVVPRPNGSDDGTSSSAGSSSAAAATSPTASPAPPAQAAAARLAGVLANSSTSTNAALTLPPNSALPPQPPPLVLVGYEPAGDDGEVMVREFPRRPGKQLCDFYIKTGHCKFAESCVFDHPLEYAVPLTLLGLPLRPEEQICSFYLKNNDCRFGPACKFHHPLLRPVYAGSAVVEEGAAGGSNVT</sequence>
<keyword evidence="3" id="KW-0723">Serine/threonine-protein kinase</keyword>
<dbReference type="Pfam" id="PF00642">
    <property type="entry name" value="zf-CCCH"/>
    <property type="match status" value="2"/>
</dbReference>
<keyword evidence="9 15" id="KW-0863">Zinc-finger</keyword>
<dbReference type="FunFam" id="3.30.200.20:FF:000077">
    <property type="entry name" value="Putative Serine/threonine-protein kinase/endoribonuclease IRE1"/>
    <property type="match status" value="1"/>
</dbReference>
<evidence type="ECO:0000256" key="5">
    <source>
        <dbReference type="ARBA" id="ARBA00022692"/>
    </source>
</evidence>
<feature type="region of interest" description="Disordered" evidence="16">
    <location>
        <begin position="1297"/>
        <end position="1332"/>
    </location>
</feature>
<dbReference type="Gene3D" id="1.20.1440.180">
    <property type="entry name" value="KEN domain"/>
    <property type="match status" value="1"/>
</dbReference>
<dbReference type="InterPro" id="IPR000719">
    <property type="entry name" value="Prot_kinase_dom"/>
</dbReference>
<keyword evidence="14 17" id="KW-0472">Membrane</keyword>
<keyword evidence="10" id="KW-0418">Kinase</keyword>
<comment type="caution">
    <text evidence="22">The sequence shown here is derived from an EMBL/GenBank/DDBJ whole genome shotgun (WGS) entry which is preliminary data.</text>
</comment>
<dbReference type="PROSITE" id="PS50011">
    <property type="entry name" value="PROTEIN_KINASE_DOM"/>
    <property type="match status" value="1"/>
</dbReference>
<feature type="domain" description="Protein kinase" evidence="18">
    <location>
        <begin position="761"/>
        <end position="1027"/>
    </location>
</feature>
<feature type="transmembrane region" description="Helical" evidence="17">
    <location>
        <begin position="561"/>
        <end position="582"/>
    </location>
</feature>
<feature type="compositionally biased region" description="Basic and acidic residues" evidence="16">
    <location>
        <begin position="183"/>
        <end position="195"/>
    </location>
</feature>
<protein>
    <recommendedName>
        <fullName evidence="2">non-specific serine/threonine protein kinase</fullName>
        <ecNumber evidence="2">2.7.11.1</ecNumber>
    </recommendedName>
</protein>
<dbReference type="InterPro" id="IPR011009">
    <property type="entry name" value="Kinase-like_dom_sf"/>
</dbReference>
<gene>
    <name evidence="21" type="ORF">Vretifemale_18451</name>
    <name evidence="22" type="ORF">Vretimale_15727</name>
</gene>
<evidence type="ECO:0000259" key="19">
    <source>
        <dbReference type="PROSITE" id="PS50103"/>
    </source>
</evidence>
<dbReference type="Gene3D" id="2.130.10.10">
    <property type="entry name" value="YVTN repeat-like/Quinoprotein amine dehydrogenase"/>
    <property type="match status" value="1"/>
</dbReference>
<dbReference type="InterPro" id="IPR036855">
    <property type="entry name" value="Znf_CCCH_sf"/>
</dbReference>
<evidence type="ECO:0000256" key="11">
    <source>
        <dbReference type="ARBA" id="ARBA00022833"/>
    </source>
</evidence>
<evidence type="ECO:0000256" key="10">
    <source>
        <dbReference type="ARBA" id="ARBA00022777"/>
    </source>
</evidence>
<dbReference type="Gene3D" id="1.10.510.10">
    <property type="entry name" value="Transferase(Phosphotransferase) domain 1"/>
    <property type="match status" value="1"/>
</dbReference>
<evidence type="ECO:0000256" key="4">
    <source>
        <dbReference type="ARBA" id="ARBA00022679"/>
    </source>
</evidence>
<dbReference type="Gene3D" id="3.30.200.20">
    <property type="entry name" value="Phosphorylase Kinase, domain 1"/>
    <property type="match status" value="1"/>
</dbReference>
<dbReference type="PROSITE" id="PS00108">
    <property type="entry name" value="PROTEIN_KINASE_ST"/>
    <property type="match status" value="1"/>
</dbReference>
<evidence type="ECO:0000256" key="12">
    <source>
        <dbReference type="ARBA" id="ARBA00022840"/>
    </source>
</evidence>
<feature type="compositionally biased region" description="Low complexity" evidence="16">
    <location>
        <begin position="1308"/>
        <end position="1332"/>
    </location>
</feature>
<dbReference type="PROSITE" id="PS50103">
    <property type="entry name" value="ZF_C3H1"/>
    <property type="match status" value="2"/>
</dbReference>
<feature type="region of interest" description="Disordered" evidence="16">
    <location>
        <begin position="654"/>
        <end position="739"/>
    </location>
</feature>
<evidence type="ECO:0000313" key="23">
    <source>
        <dbReference type="Proteomes" id="UP000722791"/>
    </source>
</evidence>
<dbReference type="Pfam" id="PF00069">
    <property type="entry name" value="Pkinase"/>
    <property type="match status" value="1"/>
</dbReference>
<dbReference type="GO" id="GO:0051082">
    <property type="term" value="F:unfolded protein binding"/>
    <property type="evidence" value="ECO:0007669"/>
    <property type="project" value="TreeGrafter"/>
</dbReference>
<keyword evidence="5 17" id="KW-0812">Transmembrane</keyword>
<feature type="domain" description="KEN" evidence="20">
    <location>
        <begin position="1030"/>
        <end position="1201"/>
    </location>
</feature>
<dbReference type="InterPro" id="IPR038357">
    <property type="entry name" value="KEN_sf"/>
</dbReference>
<comment type="subcellular location">
    <subcellularLocation>
        <location evidence="1">Membrane</location>
        <topology evidence="1">Single-pass type I membrane protein</topology>
    </subcellularLocation>
</comment>
<dbReference type="PANTHER" id="PTHR13954">
    <property type="entry name" value="IRE1-RELATED"/>
    <property type="match status" value="1"/>
</dbReference>
<dbReference type="InterPro" id="IPR008271">
    <property type="entry name" value="Ser/Thr_kinase_AS"/>
</dbReference>
<organism evidence="22 23">
    <name type="scientific">Volvox reticuliferus</name>
    <dbReference type="NCBI Taxonomy" id="1737510"/>
    <lineage>
        <taxon>Eukaryota</taxon>
        <taxon>Viridiplantae</taxon>
        <taxon>Chlorophyta</taxon>
        <taxon>core chlorophytes</taxon>
        <taxon>Chlorophyceae</taxon>
        <taxon>CS clade</taxon>
        <taxon>Chlamydomonadales</taxon>
        <taxon>Volvocaceae</taxon>
        <taxon>Volvox</taxon>
    </lineage>
</organism>
<evidence type="ECO:0000256" key="2">
    <source>
        <dbReference type="ARBA" id="ARBA00012513"/>
    </source>
</evidence>
<dbReference type="SUPFAM" id="SSF50998">
    <property type="entry name" value="Quinoprotein alcohol dehydrogenase-like"/>
    <property type="match status" value="1"/>
</dbReference>
<dbReference type="InterPro" id="IPR015943">
    <property type="entry name" value="WD40/YVTN_repeat-like_dom_sf"/>
</dbReference>
<keyword evidence="7" id="KW-0732">Signal</keyword>
<evidence type="ECO:0000259" key="18">
    <source>
        <dbReference type="PROSITE" id="PS50011"/>
    </source>
</evidence>
<evidence type="ECO:0000256" key="6">
    <source>
        <dbReference type="ARBA" id="ARBA00022723"/>
    </source>
</evidence>
<dbReference type="GO" id="GO:0004521">
    <property type="term" value="F:RNA endonuclease activity"/>
    <property type="evidence" value="ECO:0007669"/>
    <property type="project" value="InterPro"/>
</dbReference>
<evidence type="ECO:0000259" key="20">
    <source>
        <dbReference type="PROSITE" id="PS51392"/>
    </source>
</evidence>
<accession>A0A8J4LWN0</accession>
<dbReference type="GO" id="GO:0006397">
    <property type="term" value="P:mRNA processing"/>
    <property type="evidence" value="ECO:0007669"/>
    <property type="project" value="InterPro"/>
</dbReference>
<evidence type="ECO:0000256" key="9">
    <source>
        <dbReference type="ARBA" id="ARBA00022771"/>
    </source>
</evidence>
<keyword evidence="4" id="KW-0808">Transferase</keyword>
<keyword evidence="8" id="KW-0547">Nucleotide-binding</keyword>
<feature type="region of interest" description="Disordered" evidence="16">
    <location>
        <begin position="345"/>
        <end position="385"/>
    </location>
</feature>
<feature type="domain" description="C3H1-type" evidence="19">
    <location>
        <begin position="1431"/>
        <end position="1459"/>
    </location>
</feature>
<evidence type="ECO:0000313" key="24">
    <source>
        <dbReference type="Proteomes" id="UP000747110"/>
    </source>
</evidence>
<name>A0A8J4LWN0_9CHLO</name>
<dbReference type="PANTHER" id="PTHR13954:SF6">
    <property type="entry name" value="NON-SPECIFIC SERINE_THREONINE PROTEIN KINASE"/>
    <property type="match status" value="1"/>
</dbReference>
<dbReference type="Gene3D" id="4.10.1000.10">
    <property type="entry name" value="Zinc finger, CCCH-type"/>
    <property type="match status" value="1"/>
</dbReference>
<dbReference type="InterPro" id="IPR045133">
    <property type="entry name" value="IRE1/2-like"/>
</dbReference>
<dbReference type="GO" id="GO:0008270">
    <property type="term" value="F:zinc ion binding"/>
    <property type="evidence" value="ECO:0007669"/>
    <property type="project" value="UniProtKB-KW"/>
</dbReference>
<dbReference type="OrthoDB" id="63989at2759"/>
<keyword evidence="6 15" id="KW-0479">Metal-binding</keyword>
<dbReference type="PROSITE" id="PS51392">
    <property type="entry name" value="KEN"/>
    <property type="match status" value="1"/>
</dbReference>
<keyword evidence="11 15" id="KW-0862">Zinc</keyword>
<reference evidence="22" key="1">
    <citation type="journal article" date="2021" name="Proc. Natl. Acad. Sci. U.S.A.">
        <title>Three genomes in the algal genus Volvox reveal the fate of a haploid sex-determining region after a transition to homothallism.</title>
        <authorList>
            <person name="Yamamoto K."/>
            <person name="Hamaji T."/>
            <person name="Kawai-Toyooka H."/>
            <person name="Matsuzaki R."/>
            <person name="Takahashi F."/>
            <person name="Nishimura Y."/>
            <person name="Kawachi M."/>
            <person name="Noguchi H."/>
            <person name="Minakuchi Y."/>
            <person name="Umen J.G."/>
            <person name="Toyoda A."/>
            <person name="Nozaki H."/>
        </authorList>
    </citation>
    <scope>NUCLEOTIDE SEQUENCE</scope>
    <source>
        <strain evidence="22">NIES-3785</strain>
        <strain evidence="21">NIES-3786</strain>
    </source>
</reference>
<evidence type="ECO:0000256" key="16">
    <source>
        <dbReference type="SAM" id="MobiDB-lite"/>
    </source>
</evidence>
<dbReference type="GO" id="GO:0004674">
    <property type="term" value="F:protein serine/threonine kinase activity"/>
    <property type="evidence" value="ECO:0007669"/>
    <property type="project" value="UniProtKB-KW"/>
</dbReference>
<feature type="zinc finger region" description="C3H1-type" evidence="15">
    <location>
        <begin position="1390"/>
        <end position="1418"/>
    </location>
</feature>
<dbReference type="CDD" id="cd10422">
    <property type="entry name" value="RNase_Ire1"/>
    <property type="match status" value="1"/>
</dbReference>
<evidence type="ECO:0000256" key="17">
    <source>
        <dbReference type="SAM" id="Phobius"/>
    </source>
</evidence>
<dbReference type="InterPro" id="IPR000571">
    <property type="entry name" value="Znf_CCCH"/>
</dbReference>
<dbReference type="GO" id="GO:0036498">
    <property type="term" value="P:IRE1-mediated unfolded protein response"/>
    <property type="evidence" value="ECO:0007669"/>
    <property type="project" value="TreeGrafter"/>
</dbReference>
<dbReference type="EC" id="2.7.11.1" evidence="2"/>
<evidence type="ECO:0000256" key="8">
    <source>
        <dbReference type="ARBA" id="ARBA00022741"/>
    </source>
</evidence>
<dbReference type="SUPFAM" id="SSF90229">
    <property type="entry name" value="CCCH zinc finger"/>
    <property type="match status" value="1"/>
</dbReference>
<dbReference type="GO" id="GO:0005524">
    <property type="term" value="F:ATP binding"/>
    <property type="evidence" value="ECO:0007669"/>
    <property type="project" value="UniProtKB-KW"/>
</dbReference>
<evidence type="ECO:0000256" key="1">
    <source>
        <dbReference type="ARBA" id="ARBA00004479"/>
    </source>
</evidence>
<dbReference type="Proteomes" id="UP000722791">
    <property type="component" value="Unassembled WGS sequence"/>
</dbReference>
<keyword evidence="12" id="KW-0067">ATP-binding</keyword>
<dbReference type="SMART" id="SM00220">
    <property type="entry name" value="S_TKc"/>
    <property type="match status" value="1"/>
</dbReference>
<dbReference type="SMART" id="SM00564">
    <property type="entry name" value="PQQ"/>
    <property type="match status" value="2"/>
</dbReference>
<proteinExistence type="predicted"/>
<evidence type="ECO:0000256" key="13">
    <source>
        <dbReference type="ARBA" id="ARBA00022989"/>
    </source>
</evidence>
<dbReference type="EMBL" id="BNCP01000059">
    <property type="protein sequence ID" value="GIL90678.1"/>
    <property type="molecule type" value="Genomic_DNA"/>
</dbReference>
<feature type="compositionally biased region" description="Low complexity" evidence="16">
    <location>
        <begin position="712"/>
        <end position="739"/>
    </location>
</feature>
<feature type="region of interest" description="Disordered" evidence="16">
    <location>
        <begin position="183"/>
        <end position="207"/>
    </location>
</feature>
<evidence type="ECO:0000256" key="15">
    <source>
        <dbReference type="PROSITE-ProRule" id="PRU00723"/>
    </source>
</evidence>
<keyword evidence="13 17" id="KW-1133">Transmembrane helix</keyword>
<dbReference type="InterPro" id="IPR011047">
    <property type="entry name" value="Quinoprotein_ADH-like_sf"/>
</dbReference>
<dbReference type="SMART" id="SM00580">
    <property type="entry name" value="PUG"/>
    <property type="match status" value="1"/>
</dbReference>
<feature type="zinc finger region" description="C3H1-type" evidence="15">
    <location>
        <begin position="1431"/>
        <end position="1459"/>
    </location>
</feature>
<evidence type="ECO:0000313" key="22">
    <source>
        <dbReference type="EMBL" id="GIM12420.1"/>
    </source>
</evidence>
<dbReference type="Pfam" id="PF06479">
    <property type="entry name" value="Ribonuc_2-5A"/>
    <property type="match status" value="1"/>
</dbReference>
<dbReference type="EMBL" id="BNCQ01000043">
    <property type="protein sequence ID" value="GIM12420.1"/>
    <property type="molecule type" value="Genomic_DNA"/>
</dbReference>
<dbReference type="InterPro" id="IPR010513">
    <property type="entry name" value="KEN_dom"/>
</dbReference>
<evidence type="ECO:0000256" key="14">
    <source>
        <dbReference type="ARBA" id="ARBA00023136"/>
    </source>
</evidence>
<evidence type="ECO:0000313" key="21">
    <source>
        <dbReference type="EMBL" id="GIL90678.1"/>
    </source>
</evidence>
<dbReference type="GO" id="GO:1990604">
    <property type="term" value="C:IRE1-TRAF2-ASK1 complex"/>
    <property type="evidence" value="ECO:0007669"/>
    <property type="project" value="TreeGrafter"/>
</dbReference>
<dbReference type="SMART" id="SM00356">
    <property type="entry name" value="ZnF_C3H1"/>
    <property type="match status" value="2"/>
</dbReference>
<dbReference type="SUPFAM" id="SSF56112">
    <property type="entry name" value="Protein kinase-like (PK-like)"/>
    <property type="match status" value="1"/>
</dbReference>
<evidence type="ECO:0000256" key="3">
    <source>
        <dbReference type="ARBA" id="ARBA00022527"/>
    </source>
</evidence>
<evidence type="ECO:0000256" key="7">
    <source>
        <dbReference type="ARBA" id="ARBA00022729"/>
    </source>
</evidence>
<dbReference type="InterPro" id="IPR018391">
    <property type="entry name" value="PQQ_b-propeller_rpt"/>
</dbReference>
<dbReference type="Proteomes" id="UP000747110">
    <property type="component" value="Unassembled WGS sequence"/>
</dbReference>
<keyword evidence="24" id="KW-1185">Reference proteome</keyword>
<feature type="domain" description="C3H1-type" evidence="19">
    <location>
        <begin position="1390"/>
        <end position="1418"/>
    </location>
</feature>